<dbReference type="Gene3D" id="3.40.50.2300">
    <property type="match status" value="2"/>
</dbReference>
<dbReference type="AlphaFoldDB" id="A0A974SMC8"/>
<dbReference type="SMART" id="SM00448">
    <property type="entry name" value="REC"/>
    <property type="match status" value="1"/>
</dbReference>
<dbReference type="PANTHER" id="PTHR44591:SF3">
    <property type="entry name" value="RESPONSE REGULATORY DOMAIN-CONTAINING PROTEIN"/>
    <property type="match status" value="1"/>
</dbReference>
<reference evidence="4" key="1">
    <citation type="submission" date="2020-11" db="EMBL/GenBank/DDBJ databases">
        <title>Azospira restricta DSM 18626 genome sequence.</title>
        <authorList>
            <person name="Moe W.M."/>
        </authorList>
    </citation>
    <scope>NUCLEOTIDE SEQUENCE</scope>
    <source>
        <strain evidence="4">DSM 18626</strain>
    </source>
</reference>
<dbReference type="KEGG" id="ares:IWH25_09815"/>
<evidence type="ECO:0000256" key="2">
    <source>
        <dbReference type="PROSITE-ProRule" id="PRU00169"/>
    </source>
</evidence>
<dbReference type="Proteomes" id="UP000663444">
    <property type="component" value="Chromosome"/>
</dbReference>
<sequence length="428" mass="46434">MHENANEELQRQIDRIRSLAAEVLAAPDAPLPQLLPAALFDFNITSKEVPDMADAGEIARSLASLLHQCGEHGPDAQERLQVNALLGNLLRELAPADLPPAESAPPLVTPVAPAAAPVGRRIALFTDGGPLLVMLRETLAHAGFEPVRVDSLEALAATGDGERPVAVIADIGLCLLYPQCHEVFATLRRRFDPPPHLFCIGTVDDIPARLEAVRLGATRFLRQPVDTARLVAILKGVTLQTPTQPFRVMLVEDDPFLGEVYADGLADAGMVTCIVGDPLQVPAKIAEFDPDVLISDLYMPGCNGFELLALLRQDDTLNDTPIMLLSSEAEMARQLEALHLGADDFLTKPVDMELLIASVTARAKRARMLKRSRGEYRRLKQRLREVERLLPGSAHGTVDADLLHGDTIDLDGYVVEEVHHDDPGAGRA</sequence>
<dbReference type="PROSITE" id="PS50110">
    <property type="entry name" value="RESPONSE_REGULATORY"/>
    <property type="match status" value="1"/>
</dbReference>
<feature type="modified residue" description="4-aspartylphosphate" evidence="2">
    <location>
        <position position="296"/>
    </location>
</feature>
<feature type="domain" description="Response regulatory" evidence="3">
    <location>
        <begin position="247"/>
        <end position="363"/>
    </location>
</feature>
<protein>
    <submittedName>
        <fullName evidence="4">Response regulator</fullName>
    </submittedName>
</protein>
<dbReference type="InterPro" id="IPR050595">
    <property type="entry name" value="Bact_response_regulator"/>
</dbReference>
<dbReference type="PANTHER" id="PTHR44591">
    <property type="entry name" value="STRESS RESPONSE REGULATOR PROTEIN 1"/>
    <property type="match status" value="1"/>
</dbReference>
<dbReference type="InterPro" id="IPR011006">
    <property type="entry name" value="CheY-like_superfamily"/>
</dbReference>
<dbReference type="CDD" id="cd00156">
    <property type="entry name" value="REC"/>
    <property type="match status" value="1"/>
</dbReference>
<dbReference type="Pfam" id="PF00072">
    <property type="entry name" value="Response_reg"/>
    <property type="match status" value="1"/>
</dbReference>
<dbReference type="RefSeq" id="WP_203385636.1">
    <property type="nucleotide sequence ID" value="NZ_CP064781.1"/>
</dbReference>
<organism evidence="4 5">
    <name type="scientific">Azospira restricta</name>
    <dbReference type="NCBI Taxonomy" id="404405"/>
    <lineage>
        <taxon>Bacteria</taxon>
        <taxon>Pseudomonadati</taxon>
        <taxon>Pseudomonadota</taxon>
        <taxon>Betaproteobacteria</taxon>
        <taxon>Rhodocyclales</taxon>
        <taxon>Rhodocyclaceae</taxon>
        <taxon>Azospira</taxon>
    </lineage>
</organism>
<gene>
    <name evidence="4" type="ORF">IWH25_09815</name>
</gene>
<dbReference type="EMBL" id="CP064781">
    <property type="protein sequence ID" value="QRJ62109.1"/>
    <property type="molecule type" value="Genomic_DNA"/>
</dbReference>
<proteinExistence type="predicted"/>
<evidence type="ECO:0000256" key="1">
    <source>
        <dbReference type="ARBA" id="ARBA00022553"/>
    </source>
</evidence>
<evidence type="ECO:0000313" key="4">
    <source>
        <dbReference type="EMBL" id="QRJ62109.1"/>
    </source>
</evidence>
<name>A0A974SMC8_9RHOO</name>
<keyword evidence="5" id="KW-1185">Reference proteome</keyword>
<evidence type="ECO:0000313" key="5">
    <source>
        <dbReference type="Proteomes" id="UP000663444"/>
    </source>
</evidence>
<dbReference type="InterPro" id="IPR001789">
    <property type="entry name" value="Sig_transdc_resp-reg_receiver"/>
</dbReference>
<accession>A0A974SMC8</accession>
<evidence type="ECO:0000259" key="3">
    <source>
        <dbReference type="PROSITE" id="PS50110"/>
    </source>
</evidence>
<dbReference type="GO" id="GO:0000160">
    <property type="term" value="P:phosphorelay signal transduction system"/>
    <property type="evidence" value="ECO:0007669"/>
    <property type="project" value="InterPro"/>
</dbReference>
<dbReference type="SUPFAM" id="SSF52172">
    <property type="entry name" value="CheY-like"/>
    <property type="match status" value="2"/>
</dbReference>
<keyword evidence="1 2" id="KW-0597">Phosphoprotein</keyword>